<keyword evidence="2" id="KW-0413">Isomerase</keyword>
<evidence type="ECO:0000313" key="2">
    <source>
        <dbReference type="EMBL" id="RFU78903.1"/>
    </source>
</evidence>
<dbReference type="InterPro" id="IPR014710">
    <property type="entry name" value="RmlC-like_jellyroll"/>
</dbReference>
<dbReference type="STRING" id="490622.A0A395NSJ1"/>
<dbReference type="GO" id="GO:0009298">
    <property type="term" value="P:GDP-mannose biosynthetic process"/>
    <property type="evidence" value="ECO:0007669"/>
    <property type="project" value="UniProtKB-UniPathway"/>
</dbReference>
<evidence type="ECO:0000256" key="1">
    <source>
        <dbReference type="SAM" id="MobiDB-lite"/>
    </source>
</evidence>
<protein>
    <submittedName>
        <fullName evidence="2">Mannose-6-phosphate isomerase</fullName>
    </submittedName>
</protein>
<feature type="compositionally biased region" description="Polar residues" evidence="1">
    <location>
        <begin position="11"/>
        <end position="28"/>
    </location>
</feature>
<dbReference type="OrthoDB" id="6605218at2759"/>
<name>A0A395NSJ1_TRIAR</name>
<dbReference type="Gene3D" id="2.60.120.10">
    <property type="entry name" value="Jelly Rolls"/>
    <property type="match status" value="2"/>
</dbReference>
<dbReference type="EMBL" id="PXOA01000190">
    <property type="protein sequence ID" value="RFU78903.1"/>
    <property type="molecule type" value="Genomic_DNA"/>
</dbReference>
<reference evidence="2 3" key="1">
    <citation type="journal article" date="2018" name="PLoS Pathog.">
        <title>Evolution of structural diversity of trichothecenes, a family of toxins produced by plant pathogenic and entomopathogenic fungi.</title>
        <authorList>
            <person name="Proctor R.H."/>
            <person name="McCormick S.P."/>
            <person name="Kim H.S."/>
            <person name="Cardoza R.E."/>
            <person name="Stanley A.M."/>
            <person name="Lindo L."/>
            <person name="Kelly A."/>
            <person name="Brown D.W."/>
            <person name="Lee T."/>
            <person name="Vaughan M.M."/>
            <person name="Alexander N.J."/>
            <person name="Busman M."/>
            <person name="Gutierrez S."/>
        </authorList>
    </citation>
    <scope>NUCLEOTIDE SEQUENCE [LARGE SCALE GENOMIC DNA]</scope>
    <source>
        <strain evidence="2 3">IBT 40837</strain>
    </source>
</reference>
<gene>
    <name evidence="2" type="ORF">TARUN_3299</name>
</gene>
<dbReference type="GO" id="GO:0005829">
    <property type="term" value="C:cytosol"/>
    <property type="evidence" value="ECO:0007669"/>
    <property type="project" value="TreeGrafter"/>
</dbReference>
<dbReference type="PANTHER" id="PTHR10309:SF4">
    <property type="entry name" value="MANNOSE-6-PHOSPHATE ISOMERASE"/>
    <property type="match status" value="1"/>
</dbReference>
<feature type="compositionally biased region" description="Basic residues" evidence="1">
    <location>
        <begin position="1"/>
        <end position="10"/>
    </location>
</feature>
<proteinExistence type="predicted"/>
<dbReference type="PANTHER" id="PTHR10309">
    <property type="entry name" value="MANNOSE-6-PHOSPHATE ISOMERASE"/>
    <property type="match status" value="1"/>
</dbReference>
<dbReference type="SUPFAM" id="SSF51182">
    <property type="entry name" value="RmlC-like cupins"/>
    <property type="match status" value="1"/>
</dbReference>
<keyword evidence="3" id="KW-1185">Reference proteome</keyword>
<dbReference type="UniPathway" id="UPA00126">
    <property type="reaction ID" value="UER00423"/>
</dbReference>
<evidence type="ECO:0000313" key="3">
    <source>
        <dbReference type="Proteomes" id="UP000266272"/>
    </source>
</evidence>
<dbReference type="GO" id="GO:0004476">
    <property type="term" value="F:mannose-6-phosphate isomerase activity"/>
    <property type="evidence" value="ECO:0007669"/>
    <property type="project" value="InterPro"/>
</dbReference>
<organism evidence="2 3">
    <name type="scientific">Trichoderma arundinaceum</name>
    <dbReference type="NCBI Taxonomy" id="490622"/>
    <lineage>
        <taxon>Eukaryota</taxon>
        <taxon>Fungi</taxon>
        <taxon>Dikarya</taxon>
        <taxon>Ascomycota</taxon>
        <taxon>Pezizomycotina</taxon>
        <taxon>Sordariomycetes</taxon>
        <taxon>Hypocreomycetidae</taxon>
        <taxon>Hypocreales</taxon>
        <taxon>Hypocreaceae</taxon>
        <taxon>Trichoderma</taxon>
    </lineage>
</organism>
<accession>A0A395NSJ1</accession>
<dbReference type="InterPro" id="IPR011051">
    <property type="entry name" value="RmlC_Cupin_sf"/>
</dbReference>
<feature type="region of interest" description="Disordered" evidence="1">
    <location>
        <begin position="1"/>
        <end position="50"/>
    </location>
</feature>
<sequence length="522" mass="57398">MPQPSKRLRRSNTAAGAPSSSVKPTHSSPLHDHESMVASNPLPSGDDDAAMDPILLDEEVMPEAGQTPVNNKGASQVYTLGGGYNSLKSFNGQYYSGMAVGGSHTWNYDGGVWHEVKEEPDLWKINYKTSKRRAKKAPERSGAPVGTEYHWLIVAHQHVRKIDANTYETNLEGSKYKLAHKGAASNSWSIPTIKGQRKREVELLEDAKRRVEGLPPVLGSEKVRVMAAEKGQQKLEEMFSKGGVGEGQIAVALSRFELFAGWRDLNQISAMFNLPSLRRFVPDGLDSWNDETLRKVVCGILKADEQTVHNVEKDLKRQSQDDIQKLGYPTSTFELIERLQSQYSATDPGLLVAILCMNYLVLEPGEAIFIPADGVHCYLSGDIVECMARSNNMLSGGLCPVADRDSVELFSKTLRIDSSTRVDSLRLPAKQSKDGANGHTLVYEPPIGEFDLVRIDMPAGNEELVWNHKGPTVAITIFGEGTILGDGRKLAIKRGFIFFIAAETTTMLSASTALRIYAAVIR</sequence>
<comment type="caution">
    <text evidence="2">The sequence shown here is derived from an EMBL/GenBank/DDBJ whole genome shotgun (WGS) entry which is preliminary data.</text>
</comment>
<dbReference type="AlphaFoldDB" id="A0A395NSJ1"/>
<dbReference type="PRINTS" id="PR00714">
    <property type="entry name" value="MAN6PISMRASE"/>
</dbReference>
<dbReference type="InterPro" id="IPR016305">
    <property type="entry name" value="Mannose-6-P_Isomerase"/>
</dbReference>
<dbReference type="Proteomes" id="UP000266272">
    <property type="component" value="Unassembled WGS sequence"/>
</dbReference>